<dbReference type="Pfam" id="PF04471">
    <property type="entry name" value="Mrr_cat"/>
    <property type="match status" value="1"/>
</dbReference>
<feature type="compositionally biased region" description="Basic residues" evidence="1">
    <location>
        <begin position="25"/>
        <end position="57"/>
    </location>
</feature>
<dbReference type="InterPro" id="IPR007560">
    <property type="entry name" value="Restrct_endonuc_IV_Mrr"/>
</dbReference>
<evidence type="ECO:0000313" key="6">
    <source>
        <dbReference type="EMBL" id="GFH80577.1"/>
    </source>
</evidence>
<dbReference type="Proteomes" id="UP000660975">
    <property type="component" value="Unassembled WGS sequence"/>
</dbReference>
<evidence type="ECO:0000313" key="8">
    <source>
        <dbReference type="Proteomes" id="UP000480804"/>
    </source>
</evidence>
<dbReference type="AlphaFoldDB" id="A0A6A0CKL7"/>
<protein>
    <recommendedName>
        <fullName evidence="3">Restriction endonuclease type IV Mrr domain-containing protein</fullName>
    </recommendedName>
</protein>
<proteinExistence type="predicted"/>
<dbReference type="Proteomes" id="UP000480804">
    <property type="component" value="Unassembled WGS sequence"/>
</dbReference>
<keyword evidence="2" id="KW-0472">Membrane</keyword>
<dbReference type="InterPro" id="IPR052906">
    <property type="entry name" value="Type_IV_Methyl-Rstrct_Enzyme"/>
</dbReference>
<feature type="transmembrane region" description="Helical" evidence="2">
    <location>
        <begin position="57"/>
        <end position="74"/>
    </location>
</feature>
<feature type="compositionally biased region" description="Basic residues" evidence="1">
    <location>
        <begin position="1"/>
        <end position="15"/>
    </location>
</feature>
<dbReference type="SUPFAM" id="SSF52980">
    <property type="entry name" value="Restriction endonuclease-like"/>
    <property type="match status" value="1"/>
</dbReference>
<dbReference type="GO" id="GO:0009307">
    <property type="term" value="P:DNA restriction-modification system"/>
    <property type="evidence" value="ECO:0007669"/>
    <property type="project" value="InterPro"/>
</dbReference>
<accession>A0A6A0CKL7</accession>
<evidence type="ECO:0000256" key="1">
    <source>
        <dbReference type="SAM" id="MobiDB-lite"/>
    </source>
</evidence>
<evidence type="ECO:0000259" key="3">
    <source>
        <dbReference type="Pfam" id="PF04471"/>
    </source>
</evidence>
<name>A0A6A0CKL7_9ACTN</name>
<dbReference type="EMBL" id="BLLO01000017">
    <property type="protein sequence ID" value="GFH77873.1"/>
    <property type="molecule type" value="Genomic_DNA"/>
</dbReference>
<feature type="region of interest" description="Disordered" evidence="1">
    <location>
        <begin position="1"/>
        <end position="57"/>
    </location>
</feature>
<reference evidence="7" key="3">
    <citation type="submission" date="2020-09" db="EMBL/GenBank/DDBJ databases">
        <authorList>
            <person name="Sun Q."/>
            <person name="Ohkuma M."/>
        </authorList>
    </citation>
    <scope>NUCLEOTIDE SEQUENCE</scope>
    <source>
        <strain evidence="7">JCM 4136</strain>
    </source>
</reference>
<keyword evidence="8" id="KW-1185">Reference proteome</keyword>
<evidence type="ECO:0000313" key="5">
    <source>
        <dbReference type="EMBL" id="GFH77873.1"/>
    </source>
</evidence>
<dbReference type="GO" id="GO:0015666">
    <property type="term" value="F:restriction endodeoxyribonuclease activity"/>
    <property type="evidence" value="ECO:0007669"/>
    <property type="project" value="TreeGrafter"/>
</dbReference>
<dbReference type="PANTHER" id="PTHR30015:SF6">
    <property type="entry name" value="SLL1429 PROTEIN"/>
    <property type="match status" value="1"/>
</dbReference>
<keyword evidence="2" id="KW-0812">Transmembrane</keyword>
<gene>
    <name evidence="7" type="ORF">GCM10010227_39980</name>
    <name evidence="4" type="ORF">Sgou_18950</name>
    <name evidence="5" type="ORF">Sgou_25430</name>
    <name evidence="6" type="ORF">Sgou_52470</name>
</gene>
<organism evidence="7 9">
    <name type="scientific">Streptomyces gougerotii</name>
    <dbReference type="NCBI Taxonomy" id="53448"/>
    <lineage>
        <taxon>Bacteria</taxon>
        <taxon>Bacillati</taxon>
        <taxon>Actinomycetota</taxon>
        <taxon>Actinomycetes</taxon>
        <taxon>Kitasatosporales</taxon>
        <taxon>Streptomycetaceae</taxon>
        <taxon>Streptomyces</taxon>
        <taxon>Streptomyces diastaticus group</taxon>
    </lineage>
</organism>
<dbReference type="EMBL" id="BLLO01000015">
    <property type="protein sequence ID" value="GFH77225.1"/>
    <property type="molecule type" value="Genomic_DNA"/>
</dbReference>
<comment type="caution">
    <text evidence="7">The sequence shown here is derived from an EMBL/GenBank/DDBJ whole genome shotgun (WGS) entry which is preliminary data.</text>
</comment>
<reference evidence="7" key="1">
    <citation type="journal article" date="2014" name="Int. J. Syst. Evol. Microbiol.">
        <title>Complete genome sequence of Corynebacterium casei LMG S-19264T (=DSM 44701T), isolated from a smear-ripened cheese.</title>
        <authorList>
            <consortium name="US DOE Joint Genome Institute (JGI-PGF)"/>
            <person name="Walter F."/>
            <person name="Albersmeier A."/>
            <person name="Kalinowski J."/>
            <person name="Ruckert C."/>
        </authorList>
    </citation>
    <scope>NUCLEOTIDE SEQUENCE</scope>
    <source>
        <strain evidence="7">JCM 4136</strain>
    </source>
</reference>
<dbReference type="GO" id="GO:0003677">
    <property type="term" value="F:DNA binding"/>
    <property type="evidence" value="ECO:0007669"/>
    <property type="project" value="InterPro"/>
</dbReference>
<sequence>MGARRRRLTGGRARRAAGEAGVRVPTKRGGRRPGPRRTPVRRRTARRRTTRRRRQRATARLGAGAAALLLAASWPTVRPHLLAVAAAGVAGALLWWLRRTDRLHRSGERRRREAEAVRAGQLSLAEVDALSWQEFERYVAGLCRRDGCRDVVVTGGSGDLGADVTATLPDGRRLVIQCKHYAPHRYVPSGDMQKFLGTAWLHHRADVAVFAATCPFGKAALALAAEHRIVAVHRDLLGLWNTGTPLTALLGLGGAGQGGAAHRRRWRETYGRG</sequence>
<evidence type="ECO:0000313" key="4">
    <source>
        <dbReference type="EMBL" id="GFH77225.1"/>
    </source>
</evidence>
<evidence type="ECO:0000313" key="9">
    <source>
        <dbReference type="Proteomes" id="UP000660975"/>
    </source>
</evidence>
<evidence type="ECO:0000256" key="2">
    <source>
        <dbReference type="SAM" id="Phobius"/>
    </source>
</evidence>
<dbReference type="PANTHER" id="PTHR30015">
    <property type="entry name" value="MRR RESTRICTION SYSTEM PROTEIN"/>
    <property type="match status" value="1"/>
</dbReference>
<keyword evidence="2" id="KW-1133">Transmembrane helix</keyword>
<evidence type="ECO:0000313" key="7">
    <source>
        <dbReference type="EMBL" id="GGU81710.1"/>
    </source>
</evidence>
<dbReference type="EMBL" id="BMSC01000013">
    <property type="protein sequence ID" value="GGU81710.1"/>
    <property type="molecule type" value="Genomic_DNA"/>
</dbReference>
<dbReference type="InterPro" id="IPR011856">
    <property type="entry name" value="tRNA_endonuc-like_dom_sf"/>
</dbReference>
<feature type="transmembrane region" description="Helical" evidence="2">
    <location>
        <begin position="80"/>
        <end position="97"/>
    </location>
</feature>
<dbReference type="InterPro" id="IPR011335">
    <property type="entry name" value="Restrct_endonuc-II-like"/>
</dbReference>
<feature type="domain" description="Restriction endonuclease type IV Mrr" evidence="3">
    <location>
        <begin position="128"/>
        <end position="237"/>
    </location>
</feature>
<dbReference type="Gene3D" id="3.40.1350.10">
    <property type="match status" value="1"/>
</dbReference>
<dbReference type="EMBL" id="BLLO01000029">
    <property type="protein sequence ID" value="GFH80577.1"/>
    <property type="molecule type" value="Genomic_DNA"/>
</dbReference>
<reference evidence="4 8" key="2">
    <citation type="submission" date="2020-02" db="EMBL/GenBank/DDBJ databases">
        <title>Whole genome shotgun sequence of Streptomyces gougerotii NBRC 13043.</title>
        <authorList>
            <person name="Ichikawa N."/>
            <person name="Komaki H."/>
            <person name="Tamura T."/>
        </authorList>
    </citation>
    <scope>NUCLEOTIDE SEQUENCE [LARGE SCALE GENOMIC DNA]</scope>
    <source>
        <strain evidence="4 8">NBRC 13043</strain>
    </source>
</reference>